<name>A0A9C7C518_9VIRU</name>
<proteinExistence type="predicted"/>
<protein>
    <submittedName>
        <fullName evidence="2">Uncharacterized protein</fullName>
    </submittedName>
</protein>
<sequence length="154" mass="17221">MPSLLAGLEDPSTPSEGTTVEQPLMSSGGAEGEEVERGEKMDPDNLSSPSVENNEADQRSQPQPQSKLSPMPELKPLPRTRYQSPQISQCQSLQMTQTLSLKAIHSPTIRVFLKEDAQPIILQDSLPWLDGRILEPEYDVFVRLTRRDNRPNPM</sequence>
<accession>A0A9C7C518</accession>
<reference evidence="2" key="1">
    <citation type="submission" date="2022-10" db="EMBL/GenBank/DDBJ databases">
        <title>Genome sequences of endogenous nimaviruses in decapod crustaceans.</title>
        <authorList>
            <person name="Kawato S."/>
            <person name="Nozaki R."/>
            <person name="Kondo H."/>
            <person name="Hirono I."/>
        </authorList>
    </citation>
    <scope>NUCLEOTIDE SEQUENCE</scope>
    <source>
        <strain evidence="2">Mikawa2016</strain>
    </source>
</reference>
<feature type="region of interest" description="Disordered" evidence="1">
    <location>
        <begin position="1"/>
        <end position="89"/>
    </location>
</feature>
<organism evidence="2">
    <name type="scientific">Penaeus monodon majanivirus A</name>
    <dbReference type="NCBI Taxonomy" id="2984271"/>
    <lineage>
        <taxon>Viruses</taxon>
        <taxon>Viruses incertae sedis</taxon>
        <taxon>Naldaviricetes</taxon>
        <taxon>Nimaviridae</taxon>
    </lineage>
</organism>
<evidence type="ECO:0000313" key="2">
    <source>
        <dbReference type="EMBL" id="BDT61864.1"/>
    </source>
</evidence>
<evidence type="ECO:0000256" key="1">
    <source>
        <dbReference type="SAM" id="MobiDB-lite"/>
    </source>
</evidence>
<feature type="compositionally biased region" description="Polar residues" evidence="1">
    <location>
        <begin position="12"/>
        <end position="25"/>
    </location>
</feature>
<feature type="compositionally biased region" description="Polar residues" evidence="1">
    <location>
        <begin position="45"/>
        <end position="68"/>
    </location>
</feature>
<dbReference type="EMBL" id="LC738870">
    <property type="protein sequence ID" value="BDT61864.1"/>
    <property type="molecule type" value="Genomic_DNA"/>
</dbReference>